<evidence type="ECO:0000313" key="2">
    <source>
        <dbReference type="Proteomes" id="UP001358586"/>
    </source>
</evidence>
<comment type="caution">
    <text evidence="1">The sequence shown here is derived from an EMBL/GenBank/DDBJ whole genome shotgun (WGS) entry which is preliminary data.</text>
</comment>
<dbReference type="Proteomes" id="UP001358586">
    <property type="component" value="Chromosome 9"/>
</dbReference>
<proteinExistence type="predicted"/>
<evidence type="ECO:0000313" key="1">
    <source>
        <dbReference type="EMBL" id="KAK5802229.1"/>
    </source>
</evidence>
<name>A0ABR0NLL4_GOSAR</name>
<sequence length="60" mass="6942">MRLNEGDGEENVMKKKVGVALKSTTNENSESSEEVDKDKEMEMFAIRFKRLMKSNKGIRF</sequence>
<keyword evidence="2" id="KW-1185">Reference proteome</keyword>
<gene>
    <name evidence="1" type="ORF">PVK06_029813</name>
</gene>
<protein>
    <submittedName>
        <fullName evidence="1">Uncharacterized protein</fullName>
    </submittedName>
</protein>
<accession>A0ABR0NLL4</accession>
<reference evidence="1 2" key="1">
    <citation type="submission" date="2023-03" db="EMBL/GenBank/DDBJ databases">
        <title>WGS of Gossypium arboreum.</title>
        <authorList>
            <person name="Yu D."/>
        </authorList>
    </citation>
    <scope>NUCLEOTIDE SEQUENCE [LARGE SCALE GENOMIC DNA]</scope>
    <source>
        <tissue evidence="1">Leaf</tissue>
    </source>
</reference>
<dbReference type="EMBL" id="JARKNE010000009">
    <property type="protein sequence ID" value="KAK5802229.1"/>
    <property type="molecule type" value="Genomic_DNA"/>
</dbReference>
<organism evidence="1 2">
    <name type="scientific">Gossypium arboreum</name>
    <name type="common">Tree cotton</name>
    <name type="synonym">Gossypium nanking</name>
    <dbReference type="NCBI Taxonomy" id="29729"/>
    <lineage>
        <taxon>Eukaryota</taxon>
        <taxon>Viridiplantae</taxon>
        <taxon>Streptophyta</taxon>
        <taxon>Embryophyta</taxon>
        <taxon>Tracheophyta</taxon>
        <taxon>Spermatophyta</taxon>
        <taxon>Magnoliopsida</taxon>
        <taxon>eudicotyledons</taxon>
        <taxon>Gunneridae</taxon>
        <taxon>Pentapetalae</taxon>
        <taxon>rosids</taxon>
        <taxon>malvids</taxon>
        <taxon>Malvales</taxon>
        <taxon>Malvaceae</taxon>
        <taxon>Malvoideae</taxon>
        <taxon>Gossypium</taxon>
    </lineage>
</organism>